<protein>
    <submittedName>
        <fullName evidence="1">Uncharacterized protein</fullName>
    </submittedName>
</protein>
<proteinExistence type="predicted"/>
<organism evidence="1 2">
    <name type="scientific">Zeaxanthinibacter enoshimensis</name>
    <dbReference type="NCBI Taxonomy" id="392009"/>
    <lineage>
        <taxon>Bacteria</taxon>
        <taxon>Pseudomonadati</taxon>
        <taxon>Bacteroidota</taxon>
        <taxon>Flavobacteriia</taxon>
        <taxon>Flavobacteriales</taxon>
        <taxon>Flavobacteriaceae</taxon>
        <taxon>Zeaxanthinibacter</taxon>
    </lineage>
</organism>
<name>A0A4R6TSQ0_9FLAO</name>
<comment type="caution">
    <text evidence="1">The sequence shown here is derived from an EMBL/GenBank/DDBJ whole genome shotgun (WGS) entry which is preliminary data.</text>
</comment>
<dbReference type="EMBL" id="SNYI01000001">
    <property type="protein sequence ID" value="TDQ32919.1"/>
    <property type="molecule type" value="Genomic_DNA"/>
</dbReference>
<accession>A0A4R6TSQ0</accession>
<keyword evidence="2" id="KW-1185">Reference proteome</keyword>
<evidence type="ECO:0000313" key="2">
    <source>
        <dbReference type="Proteomes" id="UP000295468"/>
    </source>
</evidence>
<dbReference type="AlphaFoldDB" id="A0A4R6TSQ0"/>
<sequence>MVRFGEKDGVDPCPFYLQIVLNILPRQFLQLTLHNILNSYKTFIEMLFAQFTGTFIY</sequence>
<reference evidence="1 2" key="1">
    <citation type="submission" date="2019-03" db="EMBL/GenBank/DDBJ databases">
        <title>Genomic Encyclopedia of Archaeal and Bacterial Type Strains, Phase II (KMG-II): from individual species to whole genera.</title>
        <authorList>
            <person name="Goeker M."/>
        </authorList>
    </citation>
    <scope>NUCLEOTIDE SEQUENCE [LARGE SCALE GENOMIC DNA]</scope>
    <source>
        <strain evidence="1 2">DSM 18435</strain>
    </source>
</reference>
<evidence type="ECO:0000313" key="1">
    <source>
        <dbReference type="EMBL" id="TDQ32919.1"/>
    </source>
</evidence>
<dbReference type="Proteomes" id="UP000295468">
    <property type="component" value="Unassembled WGS sequence"/>
</dbReference>
<gene>
    <name evidence="1" type="ORF">CLV82_0757</name>
</gene>